<dbReference type="PANTHER" id="PTHR22789:SF0">
    <property type="entry name" value="3-OXO-TETRONATE 4-PHOSPHATE DECARBOXYLASE-RELATED"/>
    <property type="match status" value="1"/>
</dbReference>
<evidence type="ECO:0000313" key="4">
    <source>
        <dbReference type="EMBL" id="HIQ83330.1"/>
    </source>
</evidence>
<keyword evidence="2" id="KW-0456">Lyase</keyword>
<dbReference type="GO" id="GO:0016832">
    <property type="term" value="F:aldehyde-lyase activity"/>
    <property type="evidence" value="ECO:0007669"/>
    <property type="project" value="TreeGrafter"/>
</dbReference>
<dbReference type="GO" id="GO:0005829">
    <property type="term" value="C:cytosol"/>
    <property type="evidence" value="ECO:0007669"/>
    <property type="project" value="TreeGrafter"/>
</dbReference>
<dbReference type="Pfam" id="PF00596">
    <property type="entry name" value="Aldolase_II"/>
    <property type="match status" value="1"/>
</dbReference>
<evidence type="ECO:0000256" key="2">
    <source>
        <dbReference type="ARBA" id="ARBA00023239"/>
    </source>
</evidence>
<organism evidence="4 5">
    <name type="scientific">Candidatus Pullichristensenella stercorigallinarum</name>
    <dbReference type="NCBI Taxonomy" id="2840909"/>
    <lineage>
        <taxon>Bacteria</taxon>
        <taxon>Bacillati</taxon>
        <taxon>Bacillota</taxon>
        <taxon>Clostridia</taxon>
        <taxon>Candidatus Pullichristensenella</taxon>
    </lineage>
</organism>
<name>A0A9D1CYA6_9FIRM</name>
<feature type="domain" description="Class II aldolase/adducin N-terminal" evidence="3">
    <location>
        <begin position="10"/>
        <end position="188"/>
    </location>
</feature>
<reference evidence="4" key="1">
    <citation type="submission" date="2020-10" db="EMBL/GenBank/DDBJ databases">
        <authorList>
            <person name="Gilroy R."/>
        </authorList>
    </citation>
    <scope>NUCLEOTIDE SEQUENCE</scope>
    <source>
        <strain evidence="4">ChiSjej6B24-2974</strain>
    </source>
</reference>
<evidence type="ECO:0000313" key="5">
    <source>
        <dbReference type="Proteomes" id="UP000824260"/>
    </source>
</evidence>
<dbReference type="InterPro" id="IPR001303">
    <property type="entry name" value="Aldolase_II/adducin_N"/>
</dbReference>
<comment type="caution">
    <text evidence="4">The sequence shown here is derived from an EMBL/GenBank/DDBJ whole genome shotgun (WGS) entry which is preliminary data.</text>
</comment>
<dbReference type="InterPro" id="IPR036409">
    <property type="entry name" value="Aldolase_II/adducin_N_sf"/>
</dbReference>
<dbReference type="SUPFAM" id="SSF53639">
    <property type="entry name" value="AraD/HMP-PK domain-like"/>
    <property type="match status" value="1"/>
</dbReference>
<gene>
    <name evidence="4" type="ORF">IAA52_09560</name>
</gene>
<dbReference type="Proteomes" id="UP000824260">
    <property type="component" value="Unassembled WGS sequence"/>
</dbReference>
<dbReference type="GO" id="GO:0046872">
    <property type="term" value="F:metal ion binding"/>
    <property type="evidence" value="ECO:0007669"/>
    <property type="project" value="UniProtKB-KW"/>
</dbReference>
<accession>A0A9D1CYA6</accession>
<reference evidence="4" key="2">
    <citation type="journal article" date="2021" name="PeerJ">
        <title>Extensive microbial diversity within the chicken gut microbiome revealed by metagenomics and culture.</title>
        <authorList>
            <person name="Gilroy R."/>
            <person name="Ravi A."/>
            <person name="Getino M."/>
            <person name="Pursley I."/>
            <person name="Horton D.L."/>
            <person name="Alikhan N.F."/>
            <person name="Baker D."/>
            <person name="Gharbi K."/>
            <person name="Hall N."/>
            <person name="Watson M."/>
            <person name="Adriaenssens E.M."/>
            <person name="Foster-Nyarko E."/>
            <person name="Jarju S."/>
            <person name="Secka A."/>
            <person name="Antonio M."/>
            <person name="Oren A."/>
            <person name="Chaudhuri R.R."/>
            <person name="La Ragione R."/>
            <person name="Hildebrand F."/>
            <person name="Pallen M.J."/>
        </authorList>
    </citation>
    <scope>NUCLEOTIDE SEQUENCE</scope>
    <source>
        <strain evidence="4">ChiSjej6B24-2974</strain>
    </source>
</reference>
<dbReference type="SMART" id="SM01007">
    <property type="entry name" value="Aldolase_II"/>
    <property type="match status" value="1"/>
</dbReference>
<protein>
    <submittedName>
        <fullName evidence="4">Class II aldolase/adducin family protein</fullName>
    </submittedName>
</protein>
<sequence>MNNERAQRAQDCLKAAKLLYSRFMVNAYEGNVSVRLGDSILVTPSAVCKEELEADDLVEVDIATGETLYAKSGRVPSSETKMHLCIYKSRADVMGVAHAHPPFATAYAVAGKPIETRAYPEMRVLYDRIPLCRYGRPGTEAVNADVPDVLRTHDVFLLANHGLVAVGPSALVAAYRLEGVESIAKVLTLCQLHGGENALPRDELGAIQEIYYEKRRQL</sequence>
<dbReference type="InterPro" id="IPR050197">
    <property type="entry name" value="Aldolase_class_II_sugar_metab"/>
</dbReference>
<keyword evidence="1" id="KW-0479">Metal-binding</keyword>
<dbReference type="GO" id="GO:0019323">
    <property type="term" value="P:pentose catabolic process"/>
    <property type="evidence" value="ECO:0007669"/>
    <property type="project" value="TreeGrafter"/>
</dbReference>
<dbReference type="AlphaFoldDB" id="A0A9D1CYA6"/>
<evidence type="ECO:0000259" key="3">
    <source>
        <dbReference type="SMART" id="SM01007"/>
    </source>
</evidence>
<proteinExistence type="predicted"/>
<dbReference type="Gene3D" id="3.40.225.10">
    <property type="entry name" value="Class II aldolase/adducin N-terminal domain"/>
    <property type="match status" value="1"/>
</dbReference>
<dbReference type="PANTHER" id="PTHR22789">
    <property type="entry name" value="FUCULOSE PHOSPHATE ALDOLASE"/>
    <property type="match status" value="1"/>
</dbReference>
<dbReference type="EMBL" id="DVFZ01000095">
    <property type="protein sequence ID" value="HIQ83330.1"/>
    <property type="molecule type" value="Genomic_DNA"/>
</dbReference>
<evidence type="ECO:0000256" key="1">
    <source>
        <dbReference type="ARBA" id="ARBA00022723"/>
    </source>
</evidence>